<feature type="transmembrane region" description="Helical" evidence="2">
    <location>
        <begin position="7"/>
        <end position="25"/>
    </location>
</feature>
<evidence type="ECO:0000256" key="2">
    <source>
        <dbReference type="SAM" id="Phobius"/>
    </source>
</evidence>
<dbReference type="GO" id="GO:1990961">
    <property type="term" value="P:xenobiotic detoxification by transmembrane export across the plasma membrane"/>
    <property type="evidence" value="ECO:0007669"/>
    <property type="project" value="InterPro"/>
</dbReference>
<protein>
    <submittedName>
        <fullName evidence="3">Glycoside hydrolase family 43</fullName>
    </submittedName>
</protein>
<dbReference type="GO" id="GO:1990195">
    <property type="term" value="C:macrolide transmembrane transporter complex"/>
    <property type="evidence" value="ECO:0007669"/>
    <property type="project" value="InterPro"/>
</dbReference>
<keyword evidence="2" id="KW-0472">Membrane</keyword>
<dbReference type="SUPFAM" id="SSF111369">
    <property type="entry name" value="HlyD-like secretion proteins"/>
    <property type="match status" value="2"/>
</dbReference>
<accession>A0A0Q3I641</accession>
<sequence>MTRPKRGWLFAGIVACLAIGGYFLWQVLKPGSLPDGIAGGNGRIEAVEIDIATRSAGRIREILANEGDFVTAGQIIAVMDTDQLNAQRREAEAQLQRAIIAVETAKSQVTQREAEEQAAKAVIAQREAEFDAAQKKLQRTEQLADRGNASEQTRDDDRARAEGARAAVGAAKAQSAASAAAISAARSQVVAAEASIVAAQATIERIDADLADAALKAPRAGRVQYRVAQPGEVLSAGGRVLNLVDLGDVYMTFFLPTEQAGRVPLGAEARIVLDAVPRYIIPATISLVADVAQFTPKTVETAQERQKLMFRLKARISPELLQRYIQQVKTGLPGMAYVRYDDKVEWPARLQAGLVK</sequence>
<organism evidence="3 4">
    <name type="scientific">Bosea thiooxidans</name>
    <dbReference type="NCBI Taxonomy" id="53254"/>
    <lineage>
        <taxon>Bacteria</taxon>
        <taxon>Pseudomonadati</taxon>
        <taxon>Pseudomonadota</taxon>
        <taxon>Alphaproteobacteria</taxon>
        <taxon>Hyphomicrobiales</taxon>
        <taxon>Boseaceae</taxon>
        <taxon>Bosea</taxon>
    </lineage>
</organism>
<evidence type="ECO:0000313" key="3">
    <source>
        <dbReference type="EMBL" id="KQK30424.1"/>
    </source>
</evidence>
<gene>
    <name evidence="3" type="ORF">ARD30_13440</name>
</gene>
<evidence type="ECO:0000313" key="4">
    <source>
        <dbReference type="Proteomes" id="UP000051562"/>
    </source>
</evidence>
<comment type="caution">
    <text evidence="3">The sequence shown here is derived from an EMBL/GenBank/DDBJ whole genome shotgun (WGS) entry which is preliminary data.</text>
</comment>
<keyword evidence="2" id="KW-1133">Transmembrane helix</keyword>
<keyword evidence="2" id="KW-0812">Transmembrane</keyword>
<reference evidence="3 4" key="1">
    <citation type="submission" date="2015-10" db="EMBL/GenBank/DDBJ databases">
        <title>Draft genome of Bosea thiooxidans.</title>
        <authorList>
            <person name="Wang X."/>
        </authorList>
    </citation>
    <scope>NUCLEOTIDE SEQUENCE [LARGE SCALE GENOMIC DNA]</scope>
    <source>
        <strain evidence="3 4">CGMCC 9174</strain>
    </source>
</reference>
<keyword evidence="3" id="KW-0378">Hydrolase</keyword>
<dbReference type="Gene3D" id="2.40.50.100">
    <property type="match status" value="1"/>
</dbReference>
<feature type="compositionally biased region" description="Basic and acidic residues" evidence="1">
    <location>
        <begin position="134"/>
        <end position="144"/>
    </location>
</feature>
<dbReference type="GO" id="GO:0019898">
    <property type="term" value="C:extrinsic component of membrane"/>
    <property type="evidence" value="ECO:0007669"/>
    <property type="project" value="InterPro"/>
</dbReference>
<dbReference type="InterPro" id="IPR030190">
    <property type="entry name" value="MacA_alpha-hairpin_sf"/>
</dbReference>
<dbReference type="Proteomes" id="UP000051562">
    <property type="component" value="Unassembled WGS sequence"/>
</dbReference>
<name>A0A0Q3I641_9HYPH</name>
<dbReference type="RefSeq" id="WP_055728275.1">
    <property type="nucleotide sequence ID" value="NZ_LMAR01000036.1"/>
</dbReference>
<feature type="region of interest" description="Disordered" evidence="1">
    <location>
        <begin position="134"/>
        <end position="163"/>
    </location>
</feature>
<dbReference type="Gene3D" id="6.10.140.1990">
    <property type="match status" value="1"/>
</dbReference>
<dbReference type="PANTHER" id="PTHR30438">
    <property type="entry name" value="36 KDA ANTIGEN-RELATED"/>
    <property type="match status" value="1"/>
</dbReference>
<keyword evidence="4" id="KW-1185">Reference proteome</keyword>
<evidence type="ECO:0000256" key="1">
    <source>
        <dbReference type="SAM" id="MobiDB-lite"/>
    </source>
</evidence>
<dbReference type="AlphaFoldDB" id="A0A0Q3I641"/>
<proteinExistence type="predicted"/>
<dbReference type="EMBL" id="LMAR01000036">
    <property type="protein sequence ID" value="KQK30424.1"/>
    <property type="molecule type" value="Genomic_DNA"/>
</dbReference>
<dbReference type="Gene3D" id="2.40.30.170">
    <property type="match status" value="1"/>
</dbReference>
<feature type="compositionally biased region" description="Basic and acidic residues" evidence="1">
    <location>
        <begin position="152"/>
        <end position="163"/>
    </location>
</feature>
<dbReference type="PANTHER" id="PTHR30438:SF2">
    <property type="entry name" value="MEMBRANE PROTEIN"/>
    <property type="match status" value="1"/>
</dbReference>
<dbReference type="GO" id="GO:0016787">
    <property type="term" value="F:hydrolase activity"/>
    <property type="evidence" value="ECO:0007669"/>
    <property type="project" value="UniProtKB-KW"/>
</dbReference>
<dbReference type="GO" id="GO:0005886">
    <property type="term" value="C:plasma membrane"/>
    <property type="evidence" value="ECO:0007669"/>
    <property type="project" value="TreeGrafter"/>
</dbReference>